<evidence type="ECO:0000259" key="8">
    <source>
        <dbReference type="PROSITE" id="PS51165"/>
    </source>
</evidence>
<dbReference type="PATRIC" id="fig|226910.6.peg.1764"/>
<organism evidence="9 10">
    <name type="scientific">Pseudomonas batumici</name>
    <dbReference type="NCBI Taxonomy" id="226910"/>
    <lineage>
        <taxon>Bacteria</taxon>
        <taxon>Pseudomonadati</taxon>
        <taxon>Pseudomonadota</taxon>
        <taxon>Gammaproteobacteria</taxon>
        <taxon>Pseudomonadales</taxon>
        <taxon>Pseudomonadaceae</taxon>
        <taxon>Pseudomonas</taxon>
    </lineage>
</organism>
<dbReference type="Gene3D" id="3.30.2130.30">
    <property type="match status" value="1"/>
</dbReference>
<dbReference type="GO" id="GO:0003723">
    <property type="term" value="F:RNA binding"/>
    <property type="evidence" value="ECO:0007669"/>
    <property type="project" value="UniProtKB-UniRule"/>
</dbReference>
<dbReference type="HAMAP" id="MF_01858">
    <property type="entry name" value="23SrRNA_methyltr_KL"/>
    <property type="match status" value="1"/>
</dbReference>
<dbReference type="Pfam" id="PF10672">
    <property type="entry name" value="Methyltrans_SAM"/>
    <property type="match status" value="1"/>
</dbReference>
<dbReference type="SMART" id="SM00981">
    <property type="entry name" value="THUMP"/>
    <property type="match status" value="1"/>
</dbReference>
<dbReference type="InterPro" id="IPR002052">
    <property type="entry name" value="DNA_methylase_N6_adenine_CS"/>
</dbReference>
<keyword evidence="2 6" id="KW-0698">rRNA processing</keyword>
<dbReference type="Proteomes" id="UP000031535">
    <property type="component" value="Unassembled WGS sequence"/>
</dbReference>
<evidence type="ECO:0000256" key="4">
    <source>
        <dbReference type="ARBA" id="ARBA00022679"/>
    </source>
</evidence>
<dbReference type="EC" id="2.1.1.264" evidence="6"/>
<keyword evidence="3 6" id="KW-0489">Methyltransferase</keyword>
<accession>A0A0C2F0D9</accession>
<comment type="similarity">
    <text evidence="6">Belongs to the methyltransferase superfamily. RlmKL family.</text>
</comment>
<dbReference type="GO" id="GO:0052915">
    <property type="term" value="F:23S rRNA (guanine(2445)-N(2))-methyltransferase activity"/>
    <property type="evidence" value="ECO:0007669"/>
    <property type="project" value="UniProtKB-UniRule"/>
</dbReference>
<sequence length="755" mass="84777">MSDRYELFLTCPKGLEGLLIEEAVGLGLEEAREHTSAIRGSADMETAYRLCLWSRLANRVLLVLKRFPMKDAEDLYQGVLDVDWQDHMVADGTLAVEFSGHGSGIDNTHFGALKVKDAIVDKLRTPTGERPSIDKISPDLRIHLRLDRGEAILSLDLSGHSLHQRGYRLQQGAAPLKENLAAAILIRAGWPRIAAEGGALADPMCGVGTFLVEAGMIAADMAPNLNRVHWGFDAWLGHVPALWKKLHQEASARAEAGLARPPLWIRGYEADPRLIQPARNNIERAGLSEWIKVYQGEVATFEPRPDQNQKGLVICNPPYGERLGDEASLLYLYQNLGERLRQSCLNWEAAVFTGAPDLGKRMGIRSHKQYSFWNGALPCKLLLIKVLPDQFVTGERRTPEQRQLEREQAEAQAQAVAEAPKFNKNGNPIKPAPIPAPVVEQARLSEGGQMFANRLQKNLKQLGKWARREGVDCYRVYDADMPEYSLAIDLYHDWVHVQEYAAPKSVDPEKAQARLFDALAAIPQALNVDKSRVIIKRRERQSGTKQYERQSAQGQFTEVSEGGVKLLVNLTDYLDTGLFLDHRPMRLRIQKEAAGKRFLNLFCYTATASVHAAKGGARTTTSVDLSKTYLDWARRNLSLNGFSDKNRLEQGDVMAWLETCRDEFDLIFIDPPTFSNSKRMEGVFDVQRDHVQLLDLAVARLAPGGVLYFSNNFRKFQLDEHLATRYAVEEISAQTLDPDFARNSKIHRAWKISAR</sequence>
<dbReference type="CDD" id="cd11715">
    <property type="entry name" value="THUMP_AdoMetMT"/>
    <property type="match status" value="1"/>
</dbReference>
<dbReference type="SUPFAM" id="SSF53335">
    <property type="entry name" value="S-adenosyl-L-methionine-dependent methyltransferases"/>
    <property type="match status" value="2"/>
</dbReference>
<dbReference type="EMBL" id="JXDG01000018">
    <property type="protein sequence ID" value="KIH84543.1"/>
    <property type="molecule type" value="Genomic_DNA"/>
</dbReference>
<dbReference type="PROSITE" id="PS00092">
    <property type="entry name" value="N6_MTASE"/>
    <property type="match status" value="1"/>
</dbReference>
<dbReference type="PANTHER" id="PTHR47313">
    <property type="entry name" value="RIBOSOMAL RNA LARGE SUBUNIT METHYLTRANSFERASE K/L"/>
    <property type="match status" value="1"/>
</dbReference>
<comment type="caution">
    <text evidence="9">The sequence shown here is derived from an EMBL/GenBank/DDBJ whole genome shotgun (WGS) entry which is preliminary data.</text>
</comment>
<dbReference type="GO" id="GO:0005737">
    <property type="term" value="C:cytoplasm"/>
    <property type="evidence" value="ECO:0007669"/>
    <property type="project" value="UniProtKB-SubCell"/>
</dbReference>
<dbReference type="Pfam" id="PF01170">
    <property type="entry name" value="UPF0020"/>
    <property type="match status" value="1"/>
</dbReference>
<evidence type="ECO:0000256" key="5">
    <source>
        <dbReference type="ARBA" id="ARBA00022691"/>
    </source>
</evidence>
<dbReference type="AlphaFoldDB" id="A0A0C2F0D9"/>
<comment type="catalytic activity">
    <reaction evidence="6">
        <text>guanosine(2445) in 23S rRNA + S-adenosyl-L-methionine = N(2)-methylguanosine(2445) in 23S rRNA + S-adenosyl-L-homocysteine + H(+)</text>
        <dbReference type="Rhea" id="RHEA:42740"/>
        <dbReference type="Rhea" id="RHEA-COMP:10215"/>
        <dbReference type="Rhea" id="RHEA-COMP:10216"/>
        <dbReference type="ChEBI" id="CHEBI:15378"/>
        <dbReference type="ChEBI" id="CHEBI:57856"/>
        <dbReference type="ChEBI" id="CHEBI:59789"/>
        <dbReference type="ChEBI" id="CHEBI:74269"/>
        <dbReference type="ChEBI" id="CHEBI:74481"/>
        <dbReference type="EC" id="2.1.1.173"/>
    </reaction>
</comment>
<dbReference type="EC" id="2.1.1.173" evidence="6"/>
<evidence type="ECO:0000256" key="3">
    <source>
        <dbReference type="ARBA" id="ARBA00022603"/>
    </source>
</evidence>
<dbReference type="STRING" id="226910.UCMB321_1774"/>
<comment type="catalytic activity">
    <reaction evidence="6">
        <text>guanosine(2069) in 23S rRNA + S-adenosyl-L-methionine = N(2)-methylguanosine(2069) in 23S rRNA + S-adenosyl-L-homocysteine + H(+)</text>
        <dbReference type="Rhea" id="RHEA:43772"/>
        <dbReference type="Rhea" id="RHEA-COMP:10688"/>
        <dbReference type="Rhea" id="RHEA-COMP:10689"/>
        <dbReference type="ChEBI" id="CHEBI:15378"/>
        <dbReference type="ChEBI" id="CHEBI:57856"/>
        <dbReference type="ChEBI" id="CHEBI:59789"/>
        <dbReference type="ChEBI" id="CHEBI:74269"/>
        <dbReference type="ChEBI" id="CHEBI:74481"/>
        <dbReference type="EC" id="2.1.1.264"/>
    </reaction>
</comment>
<evidence type="ECO:0000313" key="10">
    <source>
        <dbReference type="Proteomes" id="UP000031535"/>
    </source>
</evidence>
<keyword evidence="4 6" id="KW-0808">Transferase</keyword>
<dbReference type="InterPro" id="IPR000241">
    <property type="entry name" value="RlmKL-like_Mtase"/>
</dbReference>
<dbReference type="InterPro" id="IPR029063">
    <property type="entry name" value="SAM-dependent_MTases_sf"/>
</dbReference>
<evidence type="ECO:0000313" key="9">
    <source>
        <dbReference type="EMBL" id="KIH84543.1"/>
    </source>
</evidence>
<evidence type="ECO:0000256" key="2">
    <source>
        <dbReference type="ARBA" id="ARBA00022552"/>
    </source>
</evidence>
<dbReference type="Gene3D" id="3.40.50.150">
    <property type="entry name" value="Vaccinia Virus protein VP39"/>
    <property type="match status" value="2"/>
</dbReference>
<dbReference type="Gene3D" id="3.30.750.80">
    <property type="entry name" value="RNA methyltransferase domain (HRMD) like"/>
    <property type="match status" value="1"/>
</dbReference>
<dbReference type="InterPro" id="IPR017244">
    <property type="entry name" value="23SrRNA_methyltr_KL"/>
</dbReference>
<evidence type="ECO:0000256" key="6">
    <source>
        <dbReference type="HAMAP-Rule" id="MF_01858"/>
    </source>
</evidence>
<comment type="subcellular location">
    <subcellularLocation>
        <location evidence="6">Cytoplasm</location>
    </subcellularLocation>
</comment>
<dbReference type="Pfam" id="PF02926">
    <property type="entry name" value="THUMP"/>
    <property type="match status" value="1"/>
</dbReference>
<keyword evidence="10" id="KW-1185">Reference proteome</keyword>
<dbReference type="InterPro" id="IPR004114">
    <property type="entry name" value="THUMP_dom"/>
</dbReference>
<keyword evidence="7" id="KW-0694">RNA-binding</keyword>
<dbReference type="Pfam" id="PF22020">
    <property type="entry name" value="RlmL_1st"/>
    <property type="match status" value="1"/>
</dbReference>
<gene>
    <name evidence="6" type="primary">rlmL</name>
    <name evidence="9" type="ORF">UCMB321_1774</name>
</gene>
<keyword evidence="1 6" id="KW-0963">Cytoplasm</keyword>
<dbReference type="PANTHER" id="PTHR47313:SF1">
    <property type="entry name" value="RIBOSOMAL RNA LARGE SUBUNIT METHYLTRANSFERASE K_L"/>
    <property type="match status" value="1"/>
</dbReference>
<dbReference type="InterPro" id="IPR054170">
    <property type="entry name" value="RlmL_1st"/>
</dbReference>
<feature type="domain" description="THUMP" evidence="8">
    <location>
        <begin position="46"/>
        <end position="157"/>
    </location>
</feature>
<name>A0A0C2F0D9_9PSED</name>
<evidence type="ECO:0000256" key="1">
    <source>
        <dbReference type="ARBA" id="ARBA00022490"/>
    </source>
</evidence>
<dbReference type="RefSeq" id="WP_040065439.1">
    <property type="nucleotide sequence ID" value="NZ_JXDG01000018.1"/>
</dbReference>
<comment type="function">
    <text evidence="6">Specifically methylates the guanine in position 2445 (m2G2445) and the guanine in position 2069 (m7G2069) of 23S rRNA.</text>
</comment>
<dbReference type="GO" id="GO:0070043">
    <property type="term" value="F:rRNA (guanine-N7-)-methyltransferase activity"/>
    <property type="evidence" value="ECO:0007669"/>
    <property type="project" value="UniProtKB-UniRule"/>
</dbReference>
<protein>
    <recommendedName>
        <fullName evidence="6">Ribosomal RNA large subunit methyltransferase K/L</fullName>
    </recommendedName>
    <domain>
        <recommendedName>
            <fullName evidence="6">23S rRNA m2G2445 methyltransferase</fullName>
            <ecNumber evidence="6">2.1.1.173</ecNumber>
        </recommendedName>
        <alternativeName>
            <fullName evidence="6">rRNA (guanine-N(2)-)-methyltransferase RlmL</fullName>
        </alternativeName>
    </domain>
    <domain>
        <recommendedName>
            <fullName evidence="6">23S rRNA m7G2069 methyltransferase</fullName>
            <ecNumber evidence="6">2.1.1.264</ecNumber>
        </recommendedName>
        <alternativeName>
            <fullName evidence="6">rRNA (guanine-N(7)-)-methyltransferase RlmK</fullName>
        </alternativeName>
    </domain>
</protein>
<dbReference type="CDD" id="cd02440">
    <property type="entry name" value="AdoMet_MTases"/>
    <property type="match status" value="1"/>
</dbReference>
<proteinExistence type="inferred from homology"/>
<dbReference type="NCBIfam" id="NF008748">
    <property type="entry name" value="PRK11783.1"/>
    <property type="match status" value="1"/>
</dbReference>
<reference evidence="9 10" key="1">
    <citation type="submission" date="2015-01" db="EMBL/GenBank/DDBJ databases">
        <title>Complete genome of Pseudomonas batumici UCM B-321 producer of the batumin antibiotic with strong antistaphilococcal and potential anticancer activity.</title>
        <authorList>
            <person name="Klochko V.V."/>
            <person name="Zelena L.B."/>
            <person name="Elena K.A."/>
            <person name="Reva O.N."/>
        </authorList>
    </citation>
    <scope>NUCLEOTIDE SEQUENCE [LARGE SCALE GENOMIC DNA]</scope>
    <source>
        <strain evidence="9 10">UCM B-321</strain>
    </source>
</reference>
<dbReference type="OrthoDB" id="9809404at2"/>
<dbReference type="PROSITE" id="PS51165">
    <property type="entry name" value="THUMP"/>
    <property type="match status" value="1"/>
</dbReference>
<dbReference type="PIRSF" id="PIRSF037618">
    <property type="entry name" value="RNA_Mtase_bacteria_prd"/>
    <property type="match status" value="1"/>
</dbReference>
<keyword evidence="5 6" id="KW-0949">S-adenosyl-L-methionine</keyword>
<evidence type="ECO:0000256" key="7">
    <source>
        <dbReference type="PROSITE-ProRule" id="PRU00529"/>
    </source>
</evidence>
<dbReference type="InterPro" id="IPR019614">
    <property type="entry name" value="SAM-dep_methyl-trfase"/>
</dbReference>